<dbReference type="InterPro" id="IPR009057">
    <property type="entry name" value="Homeodomain-like_sf"/>
</dbReference>
<evidence type="ECO:0000313" key="4">
    <source>
        <dbReference type="EMBL" id="PAB60403.1"/>
    </source>
</evidence>
<dbReference type="SUPFAM" id="SSF46689">
    <property type="entry name" value="Homeodomain-like"/>
    <property type="match status" value="1"/>
</dbReference>
<dbReference type="PANTHER" id="PTHR43479">
    <property type="entry name" value="ACREF/ENVCD OPERON REPRESSOR-RELATED"/>
    <property type="match status" value="1"/>
</dbReference>
<dbReference type="Pfam" id="PF00440">
    <property type="entry name" value="TetR_N"/>
    <property type="match status" value="1"/>
</dbReference>
<dbReference type="EMBL" id="NIBG01000003">
    <property type="protein sequence ID" value="PAB60403.1"/>
    <property type="molecule type" value="Genomic_DNA"/>
</dbReference>
<accession>A0A267MNJ3</accession>
<gene>
    <name evidence="4" type="ORF">CCE28_05780</name>
</gene>
<dbReference type="PANTHER" id="PTHR43479:SF11">
    <property type="entry name" value="ACREF_ENVCD OPERON REPRESSOR-RELATED"/>
    <property type="match status" value="1"/>
</dbReference>
<feature type="domain" description="HTH tetR-type" evidence="3">
    <location>
        <begin position="4"/>
        <end position="64"/>
    </location>
</feature>
<dbReference type="InterPro" id="IPR050624">
    <property type="entry name" value="HTH-type_Tx_Regulator"/>
</dbReference>
<reference evidence="4 5" key="1">
    <citation type="submission" date="2017-06" db="EMBL/GenBank/DDBJ databases">
        <title>Draft genome sequence of anaerobic fermentative bacterium Anaeromicrobium sediminis DY2726D isolated from West Pacific Ocean sediments.</title>
        <authorList>
            <person name="Zeng X."/>
        </authorList>
    </citation>
    <scope>NUCLEOTIDE SEQUENCE [LARGE SCALE GENOMIC DNA]</scope>
    <source>
        <strain evidence="4 5">DY2726D</strain>
    </source>
</reference>
<evidence type="ECO:0000259" key="3">
    <source>
        <dbReference type="PROSITE" id="PS50977"/>
    </source>
</evidence>
<comment type="caution">
    <text evidence="4">The sequence shown here is derived from an EMBL/GenBank/DDBJ whole genome shotgun (WGS) entry which is preliminary data.</text>
</comment>
<keyword evidence="1 2" id="KW-0238">DNA-binding</keyword>
<dbReference type="InterPro" id="IPR001647">
    <property type="entry name" value="HTH_TetR"/>
</dbReference>
<dbReference type="Gene3D" id="1.10.357.10">
    <property type="entry name" value="Tetracycline Repressor, domain 2"/>
    <property type="match status" value="1"/>
</dbReference>
<name>A0A267MNJ3_9FIRM</name>
<organism evidence="4 5">
    <name type="scientific">Anaeromicrobium sediminis</name>
    <dbReference type="NCBI Taxonomy" id="1478221"/>
    <lineage>
        <taxon>Bacteria</taxon>
        <taxon>Bacillati</taxon>
        <taxon>Bacillota</taxon>
        <taxon>Clostridia</taxon>
        <taxon>Peptostreptococcales</taxon>
        <taxon>Thermotaleaceae</taxon>
        <taxon>Anaeromicrobium</taxon>
    </lineage>
</organism>
<dbReference type="RefSeq" id="WP_095131875.1">
    <property type="nucleotide sequence ID" value="NZ_NIBG01000003.1"/>
</dbReference>
<sequence length="192" mass="22153">MDSRSSKEKILHASMDLFVKNGYKKTTTKLIANEAGVNEVTIFRLFGKKKAIIEEIIKYKMSNIDPLTSYFKNDAKFNLSEDLYKSSVLYFNSMSKNLPLMLTLIEELGEDFERIFSKLPMRIKEAYKSYFDEMHKRGVIIEPDTEFLALSFSTLIVGLAVTKTMTNKTIIELSNEEFIRRNAEIFARGISK</sequence>
<feature type="DNA-binding region" description="H-T-H motif" evidence="2">
    <location>
        <begin position="27"/>
        <end position="46"/>
    </location>
</feature>
<dbReference type="AlphaFoldDB" id="A0A267MNJ3"/>
<evidence type="ECO:0000313" key="5">
    <source>
        <dbReference type="Proteomes" id="UP000216024"/>
    </source>
</evidence>
<protein>
    <recommendedName>
        <fullName evidence="3">HTH tetR-type domain-containing protein</fullName>
    </recommendedName>
</protein>
<dbReference type="PROSITE" id="PS50977">
    <property type="entry name" value="HTH_TETR_2"/>
    <property type="match status" value="1"/>
</dbReference>
<evidence type="ECO:0000256" key="2">
    <source>
        <dbReference type="PROSITE-ProRule" id="PRU00335"/>
    </source>
</evidence>
<proteinExistence type="predicted"/>
<dbReference type="GO" id="GO:0003677">
    <property type="term" value="F:DNA binding"/>
    <property type="evidence" value="ECO:0007669"/>
    <property type="project" value="UniProtKB-UniRule"/>
</dbReference>
<dbReference type="PRINTS" id="PR00455">
    <property type="entry name" value="HTHTETR"/>
</dbReference>
<evidence type="ECO:0000256" key="1">
    <source>
        <dbReference type="ARBA" id="ARBA00023125"/>
    </source>
</evidence>
<keyword evidence="5" id="KW-1185">Reference proteome</keyword>
<dbReference type="OrthoDB" id="9780824at2"/>
<dbReference type="Proteomes" id="UP000216024">
    <property type="component" value="Unassembled WGS sequence"/>
</dbReference>